<feature type="active site" description="Acyl-thioester intermediate" evidence="4">
    <location>
        <position position="90"/>
    </location>
</feature>
<name>V5WKT0_9SPIO</name>
<evidence type="ECO:0000256" key="5">
    <source>
        <dbReference type="RuleBase" id="RU003557"/>
    </source>
</evidence>
<feature type="domain" description="Thiolase N-terminal" evidence="6">
    <location>
        <begin position="6"/>
        <end position="273"/>
    </location>
</feature>
<accession>V5WKT0</accession>
<dbReference type="InterPro" id="IPR050521">
    <property type="entry name" value="3-ketoacyl-CoA_Thiolase"/>
</dbReference>
<dbReference type="NCBIfam" id="NF006740">
    <property type="entry name" value="PRK09268.1"/>
    <property type="match status" value="1"/>
</dbReference>
<dbReference type="GO" id="GO:0005829">
    <property type="term" value="C:cytosol"/>
    <property type="evidence" value="ECO:0007669"/>
    <property type="project" value="TreeGrafter"/>
</dbReference>
<evidence type="ECO:0000313" key="8">
    <source>
        <dbReference type="EMBL" id="AHC16358.1"/>
    </source>
</evidence>
<keyword evidence="3 5" id="KW-0012">Acyltransferase</keyword>
<organism evidence="8 9">
    <name type="scientific">Salinispira pacifica</name>
    <dbReference type="NCBI Taxonomy" id="1307761"/>
    <lineage>
        <taxon>Bacteria</taxon>
        <taxon>Pseudomonadati</taxon>
        <taxon>Spirochaetota</taxon>
        <taxon>Spirochaetia</taxon>
        <taxon>Spirochaetales</taxon>
        <taxon>Spirochaetaceae</taxon>
        <taxon>Salinispira</taxon>
    </lineage>
</organism>
<evidence type="ECO:0000256" key="1">
    <source>
        <dbReference type="ARBA" id="ARBA00010982"/>
    </source>
</evidence>
<dbReference type="EC" id="2.3.1.16" evidence="8"/>
<dbReference type="CDD" id="cd00751">
    <property type="entry name" value="thiolase"/>
    <property type="match status" value="1"/>
</dbReference>
<dbReference type="InterPro" id="IPR016039">
    <property type="entry name" value="Thiolase-like"/>
</dbReference>
<feature type="active site" description="Proton acceptor" evidence="4">
    <location>
        <position position="409"/>
    </location>
</feature>
<dbReference type="Proteomes" id="UP000018680">
    <property type="component" value="Chromosome"/>
</dbReference>
<reference evidence="8 9" key="1">
    <citation type="journal article" date="2015" name="Stand. Genomic Sci.">
        <title>Complete genome sequence and description of Salinispira pacifica gen. nov., sp. nov., a novel spirochaete isolated form a hypersaline microbial mat.</title>
        <authorList>
            <person name="Ben Hania W."/>
            <person name="Joseph M."/>
            <person name="Schumann P."/>
            <person name="Bunk B."/>
            <person name="Fiebig A."/>
            <person name="Sproer C."/>
            <person name="Klenk H.P."/>
            <person name="Fardeau M.L."/>
            <person name="Spring S."/>
        </authorList>
    </citation>
    <scope>NUCLEOTIDE SEQUENCE [LARGE SCALE GENOMIC DNA]</scope>
    <source>
        <strain evidence="8 9">L21-RPul-D2</strain>
    </source>
</reference>
<dbReference type="RefSeq" id="WP_024269255.1">
    <property type="nucleotide sequence ID" value="NC_023035.1"/>
</dbReference>
<dbReference type="STRING" id="1307761.L21SP2_3014"/>
<dbReference type="PIRSF" id="PIRSF000429">
    <property type="entry name" value="Ac-CoA_Ac_transf"/>
    <property type="match status" value="1"/>
</dbReference>
<evidence type="ECO:0000313" key="9">
    <source>
        <dbReference type="Proteomes" id="UP000018680"/>
    </source>
</evidence>
<proteinExistence type="inferred from homology"/>
<evidence type="ECO:0000259" key="7">
    <source>
        <dbReference type="Pfam" id="PF02803"/>
    </source>
</evidence>
<feature type="domain" description="Thiolase C-terminal" evidence="7">
    <location>
        <begin position="282"/>
        <end position="421"/>
    </location>
</feature>
<dbReference type="InterPro" id="IPR002155">
    <property type="entry name" value="Thiolase"/>
</dbReference>
<dbReference type="PANTHER" id="PTHR42689:SF1">
    <property type="entry name" value="ACETYL-COA ACYLTRANSFERASE FADA2 (3-KETOACYL-COA THIOLASE) (BETA-KETOTHIOLASE)-RELATED"/>
    <property type="match status" value="1"/>
</dbReference>
<dbReference type="Pfam" id="PF00108">
    <property type="entry name" value="Thiolase_N"/>
    <property type="match status" value="1"/>
</dbReference>
<protein>
    <submittedName>
        <fullName evidence="8">3-ketoacyl-CoA thiolase, Acetyl-CoA acetyltransferase</fullName>
        <ecNumber evidence="8">2.3.1.16</ecNumber>
        <ecNumber evidence="8">2.3.1.9</ecNumber>
    </submittedName>
</protein>
<keyword evidence="9" id="KW-1185">Reference proteome</keyword>
<dbReference type="InterPro" id="IPR020616">
    <property type="entry name" value="Thiolase_N"/>
</dbReference>
<feature type="active site" description="Proton acceptor" evidence="4">
    <location>
        <position position="379"/>
    </location>
</feature>
<evidence type="ECO:0000256" key="2">
    <source>
        <dbReference type="ARBA" id="ARBA00022679"/>
    </source>
</evidence>
<keyword evidence="2 5" id="KW-0808">Transferase</keyword>
<sequence>MKSRNVVIVGGARIPFSRSFTDYFGKTNHELAVPPLKALVERYDLKGERIGEVVMGAVIGHSDEIAIAREAALDSGLDPHTPAYDVRQACGTSLEGVIAVANKIALGQIEVGIAGGVDTNSDIPVEFTRRFTHYLMRLNAAKGGWKRFTQALKFRLGMLKPRIPAVVERRTGKRMGDHAEMMAKDWKLSREDQDTLAVESHHKAAKAYEDNFFDDLVIPFQGLDRDTFLRPKTSVEKISSLRPAFDRENGTLTAANSSPLSDGSAAVLLASEEEAKKRGWPILAKIVDAQTAAVDFVNGEGLLIAPTYAVSEMLQRNNMKLQDFDFYEIHEAFAAQVLATLNAWESEEYCREKLGLDKPLGSIDRSKLNVHGSSIALGHPYAATGARITATLGKLLSQEKGKRGLISICTAGGMGVTAILESPE</sequence>
<dbReference type="HOGENOM" id="CLU_031026_2_0_12"/>
<dbReference type="InterPro" id="IPR020617">
    <property type="entry name" value="Thiolase_C"/>
</dbReference>
<dbReference type="SUPFAM" id="SSF53901">
    <property type="entry name" value="Thiolase-like"/>
    <property type="match status" value="2"/>
</dbReference>
<evidence type="ECO:0000256" key="3">
    <source>
        <dbReference type="ARBA" id="ARBA00023315"/>
    </source>
</evidence>
<dbReference type="OrthoDB" id="9764892at2"/>
<evidence type="ECO:0000259" key="6">
    <source>
        <dbReference type="Pfam" id="PF00108"/>
    </source>
</evidence>
<dbReference type="eggNOG" id="COG0183">
    <property type="taxonomic scope" value="Bacteria"/>
</dbReference>
<comment type="similarity">
    <text evidence="1 5">Belongs to the thiolase-like superfamily. Thiolase family.</text>
</comment>
<dbReference type="EMBL" id="CP006939">
    <property type="protein sequence ID" value="AHC16358.1"/>
    <property type="molecule type" value="Genomic_DNA"/>
</dbReference>
<gene>
    <name evidence="8" type="ORF">L21SP2_3014</name>
</gene>
<dbReference type="PATRIC" id="fig|1307761.3.peg.3003"/>
<dbReference type="Pfam" id="PF02803">
    <property type="entry name" value="Thiolase_C"/>
    <property type="match status" value="1"/>
</dbReference>
<dbReference type="KEGG" id="slr:L21SP2_3014"/>
<dbReference type="GO" id="GO:0003985">
    <property type="term" value="F:acetyl-CoA C-acetyltransferase activity"/>
    <property type="evidence" value="ECO:0007669"/>
    <property type="project" value="UniProtKB-EC"/>
</dbReference>
<evidence type="ECO:0000256" key="4">
    <source>
        <dbReference type="PIRSR" id="PIRSR000429-1"/>
    </source>
</evidence>
<dbReference type="NCBIfam" id="TIGR01930">
    <property type="entry name" value="AcCoA-C-Actrans"/>
    <property type="match status" value="1"/>
</dbReference>
<dbReference type="AlphaFoldDB" id="V5WKT0"/>
<dbReference type="EC" id="2.3.1.9" evidence="8"/>
<dbReference type="Gene3D" id="3.40.47.10">
    <property type="match status" value="1"/>
</dbReference>
<dbReference type="PANTHER" id="PTHR42689">
    <property type="entry name" value="ACETYL-COA ACYLTRANSFERASE FADA2 (3-KETOACYL-COA THIOLASE) (BETA-KETOTHIOLASE)-RELATED"/>
    <property type="match status" value="1"/>
</dbReference>